<dbReference type="PANTHER" id="PTHR42734:SF5">
    <property type="entry name" value="IRON TRANSPORT SYSTEM ATP-BINDING PROTEIN HI_0361-RELATED"/>
    <property type="match status" value="1"/>
</dbReference>
<evidence type="ECO:0000259" key="5">
    <source>
        <dbReference type="PROSITE" id="PS50893"/>
    </source>
</evidence>
<reference evidence="6" key="1">
    <citation type="submission" date="2020-04" db="EMBL/GenBank/DDBJ databases">
        <title>Deep metagenomics examines the oral microbiome during advanced dental caries in children, revealing novel taxa and co-occurrences with host molecules.</title>
        <authorList>
            <person name="Baker J.L."/>
            <person name="Morton J.T."/>
            <person name="Dinis M."/>
            <person name="Alvarez R."/>
            <person name="Tran N.C."/>
            <person name="Knight R."/>
            <person name="Edlund A."/>
        </authorList>
    </citation>
    <scope>NUCLEOTIDE SEQUENCE</scope>
    <source>
        <strain evidence="6">JCVI_32_bin.64</strain>
    </source>
</reference>
<dbReference type="GO" id="GO:0016887">
    <property type="term" value="F:ATP hydrolysis activity"/>
    <property type="evidence" value="ECO:0007669"/>
    <property type="project" value="InterPro"/>
</dbReference>
<evidence type="ECO:0000313" key="7">
    <source>
        <dbReference type="Proteomes" id="UP000718630"/>
    </source>
</evidence>
<gene>
    <name evidence="6" type="ORF">HXK03_02425</name>
</gene>
<keyword evidence="2" id="KW-0813">Transport</keyword>
<dbReference type="CDD" id="cd03235">
    <property type="entry name" value="ABC_Metallic_Cations"/>
    <property type="match status" value="1"/>
</dbReference>
<evidence type="ECO:0000256" key="1">
    <source>
        <dbReference type="ARBA" id="ARBA00005417"/>
    </source>
</evidence>
<protein>
    <submittedName>
        <fullName evidence="6">Anchored repeat-type ABC transporter ATP-binding subunit</fullName>
    </submittedName>
</protein>
<keyword evidence="4 6" id="KW-0067">ATP-binding</keyword>
<dbReference type="NCBIfam" id="TIGR03771">
    <property type="entry name" value="anch_rpt_ABC"/>
    <property type="match status" value="1"/>
</dbReference>
<comment type="similarity">
    <text evidence="1">Belongs to the ABC transporter superfamily.</text>
</comment>
<organism evidence="6 7">
    <name type="scientific">Schaalia georgiae</name>
    <dbReference type="NCBI Taxonomy" id="52768"/>
    <lineage>
        <taxon>Bacteria</taxon>
        <taxon>Bacillati</taxon>
        <taxon>Actinomycetota</taxon>
        <taxon>Actinomycetes</taxon>
        <taxon>Actinomycetales</taxon>
        <taxon>Actinomycetaceae</taxon>
        <taxon>Schaalia</taxon>
    </lineage>
</organism>
<dbReference type="EMBL" id="JABZFZ010000077">
    <property type="protein sequence ID" value="MBF0939719.1"/>
    <property type="molecule type" value="Genomic_DNA"/>
</dbReference>
<keyword evidence="3" id="KW-0547">Nucleotide-binding</keyword>
<comment type="caution">
    <text evidence="6">The sequence shown here is derived from an EMBL/GenBank/DDBJ whole genome shotgun (WGS) entry which is preliminary data.</text>
</comment>
<dbReference type="InterPro" id="IPR050153">
    <property type="entry name" value="Metal_Ion_Import_ABC"/>
</dbReference>
<dbReference type="SMART" id="SM00382">
    <property type="entry name" value="AAA"/>
    <property type="match status" value="1"/>
</dbReference>
<dbReference type="Pfam" id="PF00005">
    <property type="entry name" value="ABC_tran"/>
    <property type="match status" value="1"/>
</dbReference>
<dbReference type="InterPro" id="IPR003439">
    <property type="entry name" value="ABC_transporter-like_ATP-bd"/>
</dbReference>
<dbReference type="InterPro" id="IPR022508">
    <property type="entry name" value="ABC_trspt_anch-rpt_ATP-bd"/>
</dbReference>
<dbReference type="Proteomes" id="UP000718630">
    <property type="component" value="Unassembled WGS sequence"/>
</dbReference>
<dbReference type="InterPro" id="IPR017871">
    <property type="entry name" value="ABC_transporter-like_CS"/>
</dbReference>
<dbReference type="PROSITE" id="PS00211">
    <property type="entry name" value="ABC_TRANSPORTER_1"/>
    <property type="match status" value="1"/>
</dbReference>
<dbReference type="GO" id="GO:0005524">
    <property type="term" value="F:ATP binding"/>
    <property type="evidence" value="ECO:0007669"/>
    <property type="project" value="UniProtKB-KW"/>
</dbReference>
<name>A0A929N2S4_9ACTO</name>
<dbReference type="PROSITE" id="PS50893">
    <property type="entry name" value="ABC_TRANSPORTER_2"/>
    <property type="match status" value="1"/>
</dbReference>
<evidence type="ECO:0000256" key="4">
    <source>
        <dbReference type="ARBA" id="ARBA00022840"/>
    </source>
</evidence>
<evidence type="ECO:0000256" key="3">
    <source>
        <dbReference type="ARBA" id="ARBA00022741"/>
    </source>
</evidence>
<dbReference type="SUPFAM" id="SSF52540">
    <property type="entry name" value="P-loop containing nucleoside triphosphate hydrolases"/>
    <property type="match status" value="1"/>
</dbReference>
<evidence type="ECO:0000313" key="6">
    <source>
        <dbReference type="EMBL" id="MBF0939719.1"/>
    </source>
</evidence>
<dbReference type="PANTHER" id="PTHR42734">
    <property type="entry name" value="METAL TRANSPORT SYSTEM ATP-BINDING PROTEIN TM_0124-RELATED"/>
    <property type="match status" value="1"/>
</dbReference>
<dbReference type="InterPro" id="IPR003593">
    <property type="entry name" value="AAA+_ATPase"/>
</dbReference>
<proteinExistence type="inferred from homology"/>
<accession>A0A929N2S4</accession>
<dbReference type="InterPro" id="IPR027417">
    <property type="entry name" value="P-loop_NTPase"/>
</dbReference>
<dbReference type="AlphaFoldDB" id="A0A929N2S4"/>
<feature type="domain" description="ABC transporter" evidence="5">
    <location>
        <begin position="19"/>
        <end position="242"/>
    </location>
</feature>
<sequence length="255" mass="26693">MKQSHRGDAHPTGEAGSPLVVRGLSVNLGGRPVLRGVDLTVSAGELVGLIGPNGAGKTTLIRAVLGLVPAAAGSIECAAAVGYVPQRHEFAWDFPISVRDAVLGAVSVRLGLLARPRLAHHRAVERALAKVGMRELADRPVAELSGGQRQRVLVARALALEPSVLLLDEPFTGLDMPTQELLMDLFTSLAASGCAVLMTTHDLVGARAQCDRLCLINGTVIGSGAPDQLCDADVWVRTFEVREDNPLLSALGVVA</sequence>
<evidence type="ECO:0000256" key="2">
    <source>
        <dbReference type="ARBA" id="ARBA00022448"/>
    </source>
</evidence>
<dbReference type="Gene3D" id="3.40.50.300">
    <property type="entry name" value="P-loop containing nucleotide triphosphate hydrolases"/>
    <property type="match status" value="1"/>
</dbReference>